<organism evidence="14 16">
    <name type="scientific">Hydra vulgaris</name>
    <name type="common">Hydra</name>
    <name type="synonym">Hydra attenuata</name>
    <dbReference type="NCBI Taxonomy" id="6087"/>
    <lineage>
        <taxon>Eukaryota</taxon>
        <taxon>Metazoa</taxon>
        <taxon>Cnidaria</taxon>
        <taxon>Hydrozoa</taxon>
        <taxon>Hydroidolina</taxon>
        <taxon>Anthoathecata</taxon>
        <taxon>Aplanulata</taxon>
        <taxon>Hydridae</taxon>
        <taxon>Hydra</taxon>
    </lineage>
</organism>
<evidence type="ECO:0000256" key="4">
    <source>
        <dbReference type="ARBA" id="ARBA00022454"/>
    </source>
</evidence>
<dbReference type="InterPro" id="IPR027417">
    <property type="entry name" value="P-loop_NTPase"/>
</dbReference>
<evidence type="ECO:0000256" key="1">
    <source>
        <dbReference type="ARBA" id="ARBA00004123"/>
    </source>
</evidence>
<proteinExistence type="inferred from homology"/>
<feature type="domain" description="Rad50/SbcC-type AAA" evidence="13">
    <location>
        <begin position="69"/>
        <end position="296"/>
    </location>
</feature>
<gene>
    <name evidence="15 16" type="primary">LOC100204530</name>
</gene>
<evidence type="ECO:0000313" key="14">
    <source>
        <dbReference type="Proteomes" id="UP001652625"/>
    </source>
</evidence>
<evidence type="ECO:0000313" key="15">
    <source>
        <dbReference type="RefSeq" id="XP_065648710.1"/>
    </source>
</evidence>
<evidence type="ECO:0000256" key="7">
    <source>
        <dbReference type="ARBA" id="ARBA00022840"/>
    </source>
</evidence>
<evidence type="ECO:0000259" key="13">
    <source>
        <dbReference type="Pfam" id="PF13476"/>
    </source>
</evidence>
<accession>A0ABM4BI79</accession>
<feature type="coiled-coil region" evidence="12">
    <location>
        <begin position="687"/>
        <end position="749"/>
    </location>
</feature>
<keyword evidence="14" id="KW-1185">Reference proteome</keyword>
<dbReference type="PANTHER" id="PTHR19306:SF6">
    <property type="entry name" value="STRUCTURAL MAINTENANCE OF CHROMOSOMES PROTEIN 6"/>
    <property type="match status" value="1"/>
</dbReference>
<evidence type="ECO:0000256" key="11">
    <source>
        <dbReference type="ARBA" id="ARBA00023242"/>
    </source>
</evidence>
<dbReference type="Pfam" id="PF13476">
    <property type="entry name" value="AAA_23"/>
    <property type="match status" value="1"/>
</dbReference>
<sequence length="1102" mass="127304">MKRKSGETFLENKETFDYQNENKFGENEMEVLCEQNQITNEPQKKKSKSNIFEEGLSTIDEAESGILEKIVLSNFMCHKKLEVSFGTNVNFVIGRNGSGKSAILTGIMVGLGGKANITNRGSSLKGFIKEGCSACSTVVTLRNRGTDAFKPDQYGSSIIIERKITADGSSSYKIKNKQNQVISTKKEELMAILDQFNIQIDNPVAILTQDTSRSFLNTSNEKDKYTFFLKATQLEQMTSDYQEIQQEKEILKETLKRKREVIPELHNQVKLYEEKYKDLQQLKDMEQKVQELKNELAWAIVRDKQIEVSDIEQELLRYQVKVPNYKTHLTDTEAKLEASQKSLEKHQKEIILYAEEVNVILNEKTHLEKNQREIRNVFKQAQNACKEIESQIKQVMVDKESLIKEIETIRNAAKRDVEFEQRQREVLLSEKKRSVQQLQLQLNTTNQQMQQMSMEIRKRQESKNKLLNDIRDTKKLVDNKRNKLQSLESNQKDRLSVFGKSTAAILDGINEAMRHGRFQKKPVGPLGSLVKIKDYAWVLAVEKCIGQAMPSYACDNGQDMIVLKQIFNQKCGRDKHPSIIVSPFSDGIYDTSRNRPNPSTYPSVMDLLEFENSVVANTFIDQCGIESIILIADPKEARDVIWNNKICNVNKALSIAGAEIIGGRMSKFYPNSRKHATYFQTDIAQLMRDAELELLSAQQSLKTLNDQVQMCTNEMQKDQIELDKMRRKVQQEQDQLNNTAMEIQEIEAVEVEKIPDAAELVNDLTECDNSLVVFRQNLNEAKEIFEEKSLAYSNHNELMKKNSEQCQAATLKLEAHQNDVNNCETEILHLASNKKYYENKYKELMTVIDELLVRHNSLKSEFETAQQQALQYCEEIKSKRKVESLESEIIRFQRRIQHEETNRGSAREITEKYQNALTTYNNTKNLIEQHINFRKLIEKALKRRSERFFKFQKYITDRARYNFLMLLSQRGYSGKLTLNHEEKTLIIQVNVENAAGASTNDSKSLSGGERSFSTICFIMALWEAMEAPFRCLDEFDVFMDMLNRRISMNMLLKLAKETPERQFILLTPQDMSNVTSSHNVRIFKLQNPDRGQLTIPFEPEPM</sequence>
<evidence type="ECO:0000256" key="12">
    <source>
        <dbReference type="SAM" id="Coils"/>
    </source>
</evidence>
<keyword evidence="9" id="KW-0233">DNA recombination</keyword>
<dbReference type="PANTHER" id="PTHR19306">
    <property type="entry name" value="STRUCTURAL MAINTENANCE OF CHROMOSOMES 5,6 SMC5, SMC6"/>
    <property type="match status" value="1"/>
</dbReference>
<evidence type="ECO:0000256" key="2">
    <source>
        <dbReference type="ARBA" id="ARBA00004286"/>
    </source>
</evidence>
<dbReference type="Gene3D" id="3.40.50.300">
    <property type="entry name" value="P-loop containing nucleotide triphosphate hydrolases"/>
    <property type="match status" value="2"/>
</dbReference>
<keyword evidence="7" id="KW-0067">ATP-binding</keyword>
<comment type="subcellular location">
    <subcellularLocation>
        <location evidence="2">Chromosome</location>
    </subcellularLocation>
    <subcellularLocation>
        <location evidence="1">Nucleus</location>
    </subcellularLocation>
</comment>
<dbReference type="GeneID" id="100204530"/>
<evidence type="ECO:0000313" key="16">
    <source>
        <dbReference type="RefSeq" id="XP_065648711.1"/>
    </source>
</evidence>
<evidence type="ECO:0000256" key="3">
    <source>
        <dbReference type="ARBA" id="ARBA00006793"/>
    </source>
</evidence>
<evidence type="ECO:0000256" key="5">
    <source>
        <dbReference type="ARBA" id="ARBA00022741"/>
    </source>
</evidence>
<keyword evidence="5" id="KW-0547">Nucleotide-binding</keyword>
<keyword evidence="8 12" id="KW-0175">Coiled coil</keyword>
<keyword evidence="10" id="KW-0234">DNA repair</keyword>
<evidence type="ECO:0000256" key="8">
    <source>
        <dbReference type="ARBA" id="ARBA00023054"/>
    </source>
</evidence>
<dbReference type="Proteomes" id="UP001652625">
    <property type="component" value="Chromosome 03"/>
</dbReference>
<evidence type="ECO:0000256" key="10">
    <source>
        <dbReference type="ARBA" id="ARBA00023204"/>
    </source>
</evidence>
<keyword evidence="4" id="KW-0158">Chromosome</keyword>
<keyword evidence="11" id="KW-0539">Nucleus</keyword>
<comment type="similarity">
    <text evidence="3">Belongs to the SMC family. SMC6 subfamily.</text>
</comment>
<evidence type="ECO:0000256" key="9">
    <source>
        <dbReference type="ARBA" id="ARBA00023172"/>
    </source>
</evidence>
<protein>
    <submittedName>
        <fullName evidence="15 16">Structural maintenance of chromosomes protein 6 isoform X2</fullName>
    </submittedName>
</protein>
<name>A0ABM4BI79_HYDVU</name>
<reference evidence="15 16" key="1">
    <citation type="submission" date="2025-05" db="UniProtKB">
        <authorList>
            <consortium name="RefSeq"/>
        </authorList>
    </citation>
    <scope>IDENTIFICATION</scope>
</reference>
<keyword evidence="6" id="KW-0227">DNA damage</keyword>
<feature type="coiled-coil region" evidence="12">
    <location>
        <begin position="799"/>
        <end position="902"/>
    </location>
</feature>
<evidence type="ECO:0000256" key="6">
    <source>
        <dbReference type="ARBA" id="ARBA00022763"/>
    </source>
</evidence>
<dbReference type="RefSeq" id="XP_065648710.1">
    <property type="nucleotide sequence ID" value="XM_065792638.1"/>
</dbReference>
<feature type="coiled-coil region" evidence="12">
    <location>
        <begin position="234"/>
        <end position="490"/>
    </location>
</feature>
<dbReference type="InterPro" id="IPR038729">
    <property type="entry name" value="Rad50/SbcC_AAA"/>
</dbReference>
<dbReference type="SUPFAM" id="SSF52540">
    <property type="entry name" value="P-loop containing nucleoside triphosphate hydrolases"/>
    <property type="match status" value="2"/>
</dbReference>
<dbReference type="RefSeq" id="XP_065648711.1">
    <property type="nucleotide sequence ID" value="XM_065792639.1"/>
</dbReference>